<keyword evidence="1" id="KW-0472">Membrane</keyword>
<organism evidence="4">
    <name type="scientific">Anisakis simplex</name>
    <name type="common">Herring worm</name>
    <dbReference type="NCBI Taxonomy" id="6269"/>
    <lineage>
        <taxon>Eukaryota</taxon>
        <taxon>Metazoa</taxon>
        <taxon>Ecdysozoa</taxon>
        <taxon>Nematoda</taxon>
        <taxon>Chromadorea</taxon>
        <taxon>Rhabditida</taxon>
        <taxon>Spirurina</taxon>
        <taxon>Ascaridomorpha</taxon>
        <taxon>Ascaridoidea</taxon>
        <taxon>Anisakidae</taxon>
        <taxon>Anisakis</taxon>
        <taxon>Anisakis simplex complex</taxon>
    </lineage>
</organism>
<keyword evidence="1" id="KW-1133">Transmembrane helix</keyword>
<dbReference type="Proteomes" id="UP000267096">
    <property type="component" value="Unassembled WGS sequence"/>
</dbReference>
<evidence type="ECO:0000313" key="2">
    <source>
        <dbReference type="EMBL" id="VDK58152.1"/>
    </source>
</evidence>
<keyword evidence="1" id="KW-0812">Transmembrane</keyword>
<dbReference type="OrthoDB" id="5920055at2759"/>
<name>A0A0M3K869_ANISI</name>
<sequence length="85" mass="9217">MSRNRARNQGEAMNIIDVIVLVLLMTLISFYGLYKSLRGAKKSSTNGVLHDANVSILSSALSVCSGFISAISLLGYPAEVRLPFR</sequence>
<gene>
    <name evidence="2" type="ORF">ASIM_LOCUS16567</name>
</gene>
<reference evidence="4" key="1">
    <citation type="submission" date="2017-02" db="UniProtKB">
        <authorList>
            <consortium name="WormBaseParasite"/>
        </authorList>
    </citation>
    <scope>IDENTIFICATION</scope>
</reference>
<accession>A0A0M3K869</accession>
<feature type="transmembrane region" description="Helical" evidence="1">
    <location>
        <begin position="12"/>
        <end position="34"/>
    </location>
</feature>
<reference evidence="2 3" key="2">
    <citation type="submission" date="2018-11" db="EMBL/GenBank/DDBJ databases">
        <authorList>
            <consortium name="Pathogen Informatics"/>
        </authorList>
    </citation>
    <scope>NUCLEOTIDE SEQUENCE [LARGE SCALE GENOMIC DNA]</scope>
</reference>
<protein>
    <submittedName>
        <fullName evidence="4">DUF421 domain-containing protein</fullName>
    </submittedName>
</protein>
<dbReference type="EMBL" id="UYRR01033206">
    <property type="protein sequence ID" value="VDK58152.1"/>
    <property type="molecule type" value="Genomic_DNA"/>
</dbReference>
<evidence type="ECO:0000313" key="3">
    <source>
        <dbReference type="Proteomes" id="UP000267096"/>
    </source>
</evidence>
<dbReference type="AlphaFoldDB" id="A0A0M3K869"/>
<evidence type="ECO:0000313" key="4">
    <source>
        <dbReference type="WBParaSite" id="ASIM_0001716001-mRNA-1"/>
    </source>
</evidence>
<dbReference type="WBParaSite" id="ASIM_0001716001-mRNA-1">
    <property type="protein sequence ID" value="ASIM_0001716001-mRNA-1"/>
    <property type="gene ID" value="ASIM_0001716001"/>
</dbReference>
<keyword evidence="3" id="KW-1185">Reference proteome</keyword>
<proteinExistence type="predicted"/>
<feature type="transmembrane region" description="Helical" evidence="1">
    <location>
        <begin position="54"/>
        <end position="76"/>
    </location>
</feature>
<evidence type="ECO:0000256" key="1">
    <source>
        <dbReference type="SAM" id="Phobius"/>
    </source>
</evidence>